<feature type="transmembrane region" description="Helical" evidence="1">
    <location>
        <begin position="127"/>
        <end position="150"/>
    </location>
</feature>
<feature type="transmembrane region" description="Helical" evidence="1">
    <location>
        <begin position="100"/>
        <end position="121"/>
    </location>
</feature>
<keyword evidence="1" id="KW-0812">Transmembrane</keyword>
<protein>
    <recommendedName>
        <fullName evidence="4">DUF4293 family protein</fullName>
    </recommendedName>
</protein>
<dbReference type="EMBL" id="VOOS01000007">
    <property type="protein sequence ID" value="TXB63694.1"/>
    <property type="molecule type" value="Genomic_DNA"/>
</dbReference>
<reference evidence="2 3" key="1">
    <citation type="submission" date="2019-08" db="EMBL/GenBank/DDBJ databases">
        <title>Genome of Vicingus serpentipes NCIMB 15042.</title>
        <authorList>
            <person name="Bowman J.P."/>
        </authorList>
    </citation>
    <scope>NUCLEOTIDE SEQUENCE [LARGE SCALE GENOMIC DNA]</scope>
    <source>
        <strain evidence="2 3">NCIMB 15042</strain>
    </source>
</reference>
<keyword evidence="1" id="KW-0472">Membrane</keyword>
<dbReference type="RefSeq" id="WP_147102143.1">
    <property type="nucleotide sequence ID" value="NZ_VOOS01000007.1"/>
</dbReference>
<evidence type="ECO:0008006" key="4">
    <source>
        <dbReference type="Google" id="ProtNLM"/>
    </source>
</evidence>
<comment type="caution">
    <text evidence="2">The sequence shown here is derived from an EMBL/GenBank/DDBJ whole genome shotgun (WGS) entry which is preliminary data.</text>
</comment>
<organism evidence="2 3">
    <name type="scientific">Vicingus serpentipes</name>
    <dbReference type="NCBI Taxonomy" id="1926625"/>
    <lineage>
        <taxon>Bacteria</taxon>
        <taxon>Pseudomonadati</taxon>
        <taxon>Bacteroidota</taxon>
        <taxon>Flavobacteriia</taxon>
        <taxon>Flavobacteriales</taxon>
        <taxon>Vicingaceae</taxon>
        <taxon>Vicingus</taxon>
    </lineage>
</organism>
<dbReference type="Proteomes" id="UP000321721">
    <property type="component" value="Unassembled WGS sequence"/>
</dbReference>
<keyword evidence="3" id="KW-1185">Reference proteome</keyword>
<sequence length="156" mass="18120">MKKVKKPILLTALLLLIFFVGYYREIFFLVINSVINGEPYPYNVFYIQAPDFLNQLSHSFLITLKWGLTFLFSAVLMLLTILVVQIYFSTQKYFKLVVSIYGLICIVAIVFYAVGLLFNIIESTYPITRYLIGLPQSPLLCFLVFIVVYFKEKVIE</sequence>
<keyword evidence="1" id="KW-1133">Transmembrane helix</keyword>
<evidence type="ECO:0000313" key="3">
    <source>
        <dbReference type="Proteomes" id="UP000321721"/>
    </source>
</evidence>
<dbReference type="AlphaFoldDB" id="A0A5C6RNY8"/>
<accession>A0A5C6RNY8</accession>
<evidence type="ECO:0000256" key="1">
    <source>
        <dbReference type="SAM" id="Phobius"/>
    </source>
</evidence>
<feature type="transmembrane region" description="Helical" evidence="1">
    <location>
        <begin position="61"/>
        <end position="88"/>
    </location>
</feature>
<proteinExistence type="predicted"/>
<gene>
    <name evidence="2" type="ORF">FRY74_12545</name>
</gene>
<name>A0A5C6RNY8_9FLAO</name>
<evidence type="ECO:0000313" key="2">
    <source>
        <dbReference type="EMBL" id="TXB63694.1"/>
    </source>
</evidence>